<dbReference type="EMBL" id="JAZDWU010000001">
    <property type="protein sequence ID" value="KAL0017365.1"/>
    <property type="molecule type" value="Genomic_DNA"/>
</dbReference>
<reference evidence="2 3" key="1">
    <citation type="submission" date="2024-01" db="EMBL/GenBank/DDBJ databases">
        <title>A telomere-to-telomere, gap-free genome of sweet tea (Lithocarpus litseifolius).</title>
        <authorList>
            <person name="Zhou J."/>
        </authorList>
    </citation>
    <scope>NUCLEOTIDE SEQUENCE [LARGE SCALE GENOMIC DNA]</scope>
    <source>
        <strain evidence="2">Zhou-2022a</strain>
        <tissue evidence="2">Leaf</tissue>
    </source>
</reference>
<dbReference type="Proteomes" id="UP001459277">
    <property type="component" value="Unassembled WGS sequence"/>
</dbReference>
<dbReference type="AlphaFoldDB" id="A0AAW2E6V8"/>
<protein>
    <submittedName>
        <fullName evidence="2">Uncharacterized protein</fullName>
    </submittedName>
</protein>
<keyword evidence="3" id="KW-1185">Reference proteome</keyword>
<accession>A0AAW2E6V8</accession>
<organism evidence="2 3">
    <name type="scientific">Lithocarpus litseifolius</name>
    <dbReference type="NCBI Taxonomy" id="425828"/>
    <lineage>
        <taxon>Eukaryota</taxon>
        <taxon>Viridiplantae</taxon>
        <taxon>Streptophyta</taxon>
        <taxon>Embryophyta</taxon>
        <taxon>Tracheophyta</taxon>
        <taxon>Spermatophyta</taxon>
        <taxon>Magnoliopsida</taxon>
        <taxon>eudicotyledons</taxon>
        <taxon>Gunneridae</taxon>
        <taxon>Pentapetalae</taxon>
        <taxon>rosids</taxon>
        <taxon>fabids</taxon>
        <taxon>Fagales</taxon>
        <taxon>Fagaceae</taxon>
        <taxon>Lithocarpus</taxon>
    </lineage>
</organism>
<comment type="caution">
    <text evidence="2">The sequence shown here is derived from an EMBL/GenBank/DDBJ whole genome shotgun (WGS) entry which is preliminary data.</text>
</comment>
<evidence type="ECO:0000256" key="1">
    <source>
        <dbReference type="SAM" id="MobiDB-lite"/>
    </source>
</evidence>
<name>A0AAW2E6V8_9ROSI</name>
<feature type="region of interest" description="Disordered" evidence="1">
    <location>
        <begin position="80"/>
        <end position="109"/>
    </location>
</feature>
<proteinExistence type="predicted"/>
<gene>
    <name evidence="2" type="ORF">SO802_004434</name>
</gene>
<feature type="compositionally biased region" description="Basic and acidic residues" evidence="1">
    <location>
        <begin position="82"/>
        <end position="109"/>
    </location>
</feature>
<evidence type="ECO:0000313" key="2">
    <source>
        <dbReference type="EMBL" id="KAL0017365.1"/>
    </source>
</evidence>
<sequence length="109" mass="11963">MDGGVFEFLAQKMRVESIFLLEDIREILDPVPPLEQPPTIEASLTDTRIPEGVEMGKEAQPPLKAKLSEDALTIRDVVSQAKDVEAKSKADDVPPKTADPKKDPPQDKA</sequence>
<evidence type="ECO:0000313" key="3">
    <source>
        <dbReference type="Proteomes" id="UP001459277"/>
    </source>
</evidence>